<dbReference type="Proteomes" id="UP000262142">
    <property type="component" value="Unassembled WGS sequence"/>
</dbReference>
<dbReference type="GO" id="GO:0005543">
    <property type="term" value="F:phospholipid binding"/>
    <property type="evidence" value="ECO:0007669"/>
    <property type="project" value="TreeGrafter"/>
</dbReference>
<evidence type="ECO:0000256" key="8">
    <source>
        <dbReference type="ARBA" id="ARBA00023098"/>
    </source>
</evidence>
<keyword evidence="5" id="KW-0441">Lipid A biosynthesis</keyword>
<dbReference type="EC" id="2.4.1.182" evidence="2 10"/>
<comment type="function">
    <text evidence="1">Condensation of UDP-2,3-diacylglucosamine and 2,3-diacylglucosamine-1-phosphate to form lipid A disaccharide, a precursor of lipid A, a phosphorylated glycolipid that anchors the lipopolysaccharide to the outer membrane of the cell.</text>
</comment>
<protein>
    <recommendedName>
        <fullName evidence="3 10">Lipid-A-disaccharide synthase</fullName>
        <ecNumber evidence="2 10">2.4.1.182</ecNumber>
    </recommendedName>
</protein>
<dbReference type="AlphaFoldDB" id="A0A383TV30"/>
<keyword evidence="8" id="KW-0443">Lipid metabolism</keyword>
<dbReference type="Pfam" id="PF02684">
    <property type="entry name" value="LpxB"/>
    <property type="match status" value="1"/>
</dbReference>
<accession>A0A383TV30</accession>
<evidence type="ECO:0000313" key="12">
    <source>
        <dbReference type="Proteomes" id="UP000262142"/>
    </source>
</evidence>
<evidence type="ECO:0000256" key="7">
    <source>
        <dbReference type="ARBA" id="ARBA00022679"/>
    </source>
</evidence>
<keyword evidence="4" id="KW-0444">Lipid biosynthesis</keyword>
<evidence type="ECO:0000256" key="2">
    <source>
        <dbReference type="ARBA" id="ARBA00012687"/>
    </source>
</evidence>
<dbReference type="GO" id="GO:0016020">
    <property type="term" value="C:membrane"/>
    <property type="evidence" value="ECO:0007669"/>
    <property type="project" value="GOC"/>
</dbReference>
<dbReference type="EMBL" id="UNSC01000001">
    <property type="protein sequence ID" value="SZD71088.1"/>
    <property type="molecule type" value="Genomic_DNA"/>
</dbReference>
<keyword evidence="7 11" id="KW-0808">Transferase</keyword>
<dbReference type="OrthoDB" id="9801642at2"/>
<dbReference type="PANTHER" id="PTHR30372:SF4">
    <property type="entry name" value="LIPID-A-DISACCHARIDE SYNTHASE, MITOCHONDRIAL-RELATED"/>
    <property type="match status" value="1"/>
</dbReference>
<dbReference type="RefSeq" id="WP_119058768.1">
    <property type="nucleotide sequence ID" value="NZ_UNSC01000001.1"/>
</dbReference>
<gene>
    <name evidence="11" type="primary">lpxB</name>
    <name evidence="11" type="ORF">SAMEA104719789_00180</name>
</gene>
<evidence type="ECO:0000256" key="5">
    <source>
        <dbReference type="ARBA" id="ARBA00022556"/>
    </source>
</evidence>
<keyword evidence="6 11" id="KW-0328">Glycosyltransferase</keyword>
<evidence type="ECO:0000313" key="11">
    <source>
        <dbReference type="EMBL" id="SZD71088.1"/>
    </source>
</evidence>
<evidence type="ECO:0000256" key="6">
    <source>
        <dbReference type="ARBA" id="ARBA00022676"/>
    </source>
</evidence>
<evidence type="ECO:0000256" key="10">
    <source>
        <dbReference type="NCBIfam" id="TIGR00215"/>
    </source>
</evidence>
<reference evidence="11 12" key="1">
    <citation type="submission" date="2018-09" db="EMBL/GenBank/DDBJ databases">
        <authorList>
            <consortium name="Pathogen Informatics"/>
        </authorList>
    </citation>
    <scope>NUCLEOTIDE SEQUENCE [LARGE SCALE GENOMIC DNA]</scope>
    <source>
        <strain evidence="11 12">OH-22767</strain>
    </source>
</reference>
<dbReference type="GO" id="GO:0009245">
    <property type="term" value="P:lipid A biosynthetic process"/>
    <property type="evidence" value="ECO:0007669"/>
    <property type="project" value="UniProtKB-UniRule"/>
</dbReference>
<evidence type="ECO:0000256" key="4">
    <source>
        <dbReference type="ARBA" id="ARBA00022516"/>
    </source>
</evidence>
<organism evidence="11 12">
    <name type="scientific">Candidatus Ornithobacterium hominis</name>
    <dbReference type="NCBI Taxonomy" id="2497989"/>
    <lineage>
        <taxon>Bacteria</taxon>
        <taxon>Pseudomonadati</taxon>
        <taxon>Bacteroidota</taxon>
        <taxon>Flavobacteriia</taxon>
        <taxon>Flavobacteriales</taxon>
        <taxon>Weeksellaceae</taxon>
        <taxon>Ornithobacterium</taxon>
    </lineage>
</organism>
<dbReference type="InterPro" id="IPR003835">
    <property type="entry name" value="Glyco_trans_19"/>
</dbReference>
<keyword evidence="12" id="KW-1185">Reference proteome</keyword>
<comment type="catalytic activity">
    <reaction evidence="9">
        <text>a lipid X + a UDP-2-N,3-O-bis[(3R)-3-hydroxyacyl]-alpha-D-glucosamine = a lipid A disaccharide + UDP + H(+)</text>
        <dbReference type="Rhea" id="RHEA:67828"/>
        <dbReference type="ChEBI" id="CHEBI:15378"/>
        <dbReference type="ChEBI" id="CHEBI:58223"/>
        <dbReference type="ChEBI" id="CHEBI:137748"/>
        <dbReference type="ChEBI" id="CHEBI:176338"/>
        <dbReference type="ChEBI" id="CHEBI:176343"/>
        <dbReference type="EC" id="2.4.1.182"/>
    </reaction>
</comment>
<dbReference type="PANTHER" id="PTHR30372">
    <property type="entry name" value="LIPID-A-DISACCHARIDE SYNTHASE"/>
    <property type="match status" value="1"/>
</dbReference>
<name>A0A383TV30_9FLAO</name>
<dbReference type="SUPFAM" id="SSF53756">
    <property type="entry name" value="UDP-Glycosyltransferase/glycogen phosphorylase"/>
    <property type="match status" value="1"/>
</dbReference>
<dbReference type="GO" id="GO:0008915">
    <property type="term" value="F:lipid-A-disaccharide synthase activity"/>
    <property type="evidence" value="ECO:0007669"/>
    <property type="project" value="UniProtKB-UniRule"/>
</dbReference>
<sequence length="367" mass="42178">MKYYIIAGEASGDLHGSNLMKELQKLDSAAEFRFWGGDLMAEVGGTLVKHYRELAFMGFIEVLMNIRTILSNIYFCKRDILDWQPDKVIFIDYPGFNLRIAPFAKENGFETIYYISPQVWAWKSDRVKKIKKCIDQMLVILPFEKDFYARWGYQVEFVGHPLLDAFAQKDFEKKEIFLKKYGLNEKPIIALLPGSRKQEITKKLPTMLAMEKLFPDYQFVIAGAPGQDLEFYQSLMSKGTKVVKNDTYNLLHNAHAALVTSGTATLEAALMKVPEVVCYKGSRISYEIGKRLIKNIDYISLVNLILEKEVVKELIQTDFTEENLQKELAKILEIEHRERIEKEYQELREKLGGEGASAQAAKLIVKS</sequence>
<proteinExistence type="predicted"/>
<dbReference type="NCBIfam" id="TIGR00215">
    <property type="entry name" value="lpxB"/>
    <property type="match status" value="1"/>
</dbReference>
<evidence type="ECO:0000256" key="9">
    <source>
        <dbReference type="ARBA" id="ARBA00048975"/>
    </source>
</evidence>
<evidence type="ECO:0000256" key="1">
    <source>
        <dbReference type="ARBA" id="ARBA00002056"/>
    </source>
</evidence>
<evidence type="ECO:0000256" key="3">
    <source>
        <dbReference type="ARBA" id="ARBA00020902"/>
    </source>
</evidence>